<organism evidence="3 4">
    <name type="scientific">Candidatus Gallitreponema excrementavium</name>
    <dbReference type="NCBI Taxonomy" id="2840840"/>
    <lineage>
        <taxon>Bacteria</taxon>
        <taxon>Pseudomonadati</taxon>
        <taxon>Spirochaetota</taxon>
        <taxon>Spirochaetia</taxon>
        <taxon>Spirochaetales</taxon>
        <taxon>Candidatus Gallitreponema</taxon>
    </lineage>
</organism>
<dbReference type="GO" id="GO:0070569">
    <property type="term" value="F:uridylyltransferase activity"/>
    <property type="evidence" value="ECO:0007669"/>
    <property type="project" value="InterPro"/>
</dbReference>
<sequence length="505" mass="56699">MLQENRGEYIPSPKLIKNLKKKGVDTGFLLSFLKDLDAGKFVPSQFYTDCSVPPLTHPSIIDRRVSPLVSIPTIRLERLIKTHNLGIRAEDVSISVGDSIVYLGRDQLYKLGVYLFSKTAYGILNGGSATSYADYKKNYAFCPQYIDKYPREFRKFARMCSGVPKGITPAYITENLKPGYSFMFLKFLMLLRNKLEYSKLTGRTAEGILPAFQMTSLQTHKPLLSMYKKYEKSQLLRDLALKAGCRPIEIYTGMQPLIAALTPREEGENRRIFDRAYGKKDTGIPLPGGHGQNFKVLEPVYKMLYEKGIRYIWLGNVDNTGYTVDPVSLALFALSDKEAAFETSVKTAMDTKGGIIIQEKSGRLNCADIGSGISREMVQDFEKQGKTLLFNCGLGLFNLEKLLKRLPTLQYEIPLRISEQDKDSGRYAQAEQNTWEIIGTIKNPLFFAVEKNKRFVAAKLLMETILSSSSSEKLESLSLNPGLLEAALYSATGMKNLLQNDYGIG</sequence>
<accession>A0A9D9N1G0</accession>
<dbReference type="Pfam" id="PF01704">
    <property type="entry name" value="UDPGP"/>
    <property type="match status" value="1"/>
</dbReference>
<protein>
    <submittedName>
        <fullName evidence="3">UTP--glucose-1-phosphate uridylyltransferase</fullName>
    </submittedName>
</protein>
<evidence type="ECO:0000256" key="2">
    <source>
        <dbReference type="ARBA" id="ARBA00022695"/>
    </source>
</evidence>
<dbReference type="SUPFAM" id="SSF53448">
    <property type="entry name" value="Nucleotide-diphospho-sugar transferases"/>
    <property type="match status" value="1"/>
</dbReference>
<dbReference type="Proteomes" id="UP000823638">
    <property type="component" value="Unassembled WGS sequence"/>
</dbReference>
<evidence type="ECO:0000313" key="4">
    <source>
        <dbReference type="Proteomes" id="UP000823638"/>
    </source>
</evidence>
<dbReference type="Gene3D" id="3.90.550.10">
    <property type="entry name" value="Spore Coat Polysaccharide Biosynthesis Protein SpsA, Chain A"/>
    <property type="match status" value="1"/>
</dbReference>
<proteinExistence type="predicted"/>
<comment type="caution">
    <text evidence="3">The sequence shown here is derived from an EMBL/GenBank/DDBJ whole genome shotgun (WGS) entry which is preliminary data.</text>
</comment>
<dbReference type="InterPro" id="IPR029044">
    <property type="entry name" value="Nucleotide-diphossugar_trans"/>
</dbReference>
<keyword evidence="1" id="KW-0808">Transferase</keyword>
<evidence type="ECO:0000313" key="3">
    <source>
        <dbReference type="EMBL" id="MBO8456872.1"/>
    </source>
</evidence>
<evidence type="ECO:0000256" key="1">
    <source>
        <dbReference type="ARBA" id="ARBA00022679"/>
    </source>
</evidence>
<dbReference type="EMBL" id="JADIMM010000021">
    <property type="protein sequence ID" value="MBO8456872.1"/>
    <property type="molecule type" value="Genomic_DNA"/>
</dbReference>
<reference evidence="3" key="1">
    <citation type="submission" date="2020-10" db="EMBL/GenBank/DDBJ databases">
        <authorList>
            <person name="Gilroy R."/>
        </authorList>
    </citation>
    <scope>NUCLEOTIDE SEQUENCE</scope>
    <source>
        <strain evidence="3">10532</strain>
    </source>
</reference>
<name>A0A9D9N1G0_9SPIR</name>
<keyword evidence="2 3" id="KW-0548">Nucleotidyltransferase</keyword>
<reference evidence="3" key="2">
    <citation type="journal article" date="2021" name="PeerJ">
        <title>Extensive microbial diversity within the chicken gut microbiome revealed by metagenomics and culture.</title>
        <authorList>
            <person name="Gilroy R."/>
            <person name="Ravi A."/>
            <person name="Getino M."/>
            <person name="Pursley I."/>
            <person name="Horton D.L."/>
            <person name="Alikhan N.F."/>
            <person name="Baker D."/>
            <person name="Gharbi K."/>
            <person name="Hall N."/>
            <person name="Watson M."/>
            <person name="Adriaenssens E.M."/>
            <person name="Foster-Nyarko E."/>
            <person name="Jarju S."/>
            <person name="Secka A."/>
            <person name="Antonio M."/>
            <person name="Oren A."/>
            <person name="Chaudhuri R.R."/>
            <person name="La Ragione R."/>
            <person name="Hildebrand F."/>
            <person name="Pallen M.J."/>
        </authorList>
    </citation>
    <scope>NUCLEOTIDE SEQUENCE</scope>
    <source>
        <strain evidence="3">10532</strain>
    </source>
</reference>
<gene>
    <name evidence="3" type="ORF">IAA81_01435</name>
</gene>
<dbReference type="AlphaFoldDB" id="A0A9D9N1G0"/>
<dbReference type="InterPro" id="IPR002618">
    <property type="entry name" value="UDPGP_fam"/>
</dbReference>